<evidence type="ECO:0000313" key="3">
    <source>
        <dbReference type="Proteomes" id="UP000308197"/>
    </source>
</evidence>
<dbReference type="InParanoid" id="A0A5C3NLJ1"/>
<keyword evidence="3" id="KW-1185">Reference proteome</keyword>
<accession>A0A5C3NLJ1</accession>
<dbReference type="EMBL" id="ML212588">
    <property type="protein sequence ID" value="TFK78366.1"/>
    <property type="molecule type" value="Genomic_DNA"/>
</dbReference>
<evidence type="ECO:0000256" key="1">
    <source>
        <dbReference type="SAM" id="MobiDB-lite"/>
    </source>
</evidence>
<protein>
    <submittedName>
        <fullName evidence="2">Uncharacterized protein</fullName>
    </submittedName>
</protein>
<gene>
    <name evidence="2" type="ORF">K466DRAFT_85950</name>
</gene>
<dbReference type="Proteomes" id="UP000308197">
    <property type="component" value="Unassembled WGS sequence"/>
</dbReference>
<dbReference type="AlphaFoldDB" id="A0A5C3NLJ1"/>
<reference evidence="2 3" key="1">
    <citation type="journal article" date="2019" name="Nat. Ecol. Evol.">
        <title>Megaphylogeny resolves global patterns of mushroom evolution.</title>
        <authorList>
            <person name="Varga T."/>
            <person name="Krizsan K."/>
            <person name="Foldi C."/>
            <person name="Dima B."/>
            <person name="Sanchez-Garcia M."/>
            <person name="Sanchez-Ramirez S."/>
            <person name="Szollosi G.J."/>
            <person name="Szarkandi J.G."/>
            <person name="Papp V."/>
            <person name="Albert L."/>
            <person name="Andreopoulos W."/>
            <person name="Angelini C."/>
            <person name="Antonin V."/>
            <person name="Barry K.W."/>
            <person name="Bougher N.L."/>
            <person name="Buchanan P."/>
            <person name="Buyck B."/>
            <person name="Bense V."/>
            <person name="Catcheside P."/>
            <person name="Chovatia M."/>
            <person name="Cooper J."/>
            <person name="Damon W."/>
            <person name="Desjardin D."/>
            <person name="Finy P."/>
            <person name="Geml J."/>
            <person name="Haridas S."/>
            <person name="Hughes K."/>
            <person name="Justo A."/>
            <person name="Karasinski D."/>
            <person name="Kautmanova I."/>
            <person name="Kiss B."/>
            <person name="Kocsube S."/>
            <person name="Kotiranta H."/>
            <person name="LaButti K.M."/>
            <person name="Lechner B.E."/>
            <person name="Liimatainen K."/>
            <person name="Lipzen A."/>
            <person name="Lukacs Z."/>
            <person name="Mihaltcheva S."/>
            <person name="Morgado L.N."/>
            <person name="Niskanen T."/>
            <person name="Noordeloos M.E."/>
            <person name="Ohm R.A."/>
            <person name="Ortiz-Santana B."/>
            <person name="Ovrebo C."/>
            <person name="Racz N."/>
            <person name="Riley R."/>
            <person name="Savchenko A."/>
            <person name="Shiryaev A."/>
            <person name="Soop K."/>
            <person name="Spirin V."/>
            <person name="Szebenyi C."/>
            <person name="Tomsovsky M."/>
            <person name="Tulloss R.E."/>
            <person name="Uehling J."/>
            <person name="Grigoriev I.V."/>
            <person name="Vagvolgyi C."/>
            <person name="Papp T."/>
            <person name="Martin F.M."/>
            <person name="Miettinen O."/>
            <person name="Hibbett D.S."/>
            <person name="Nagy L.G."/>
        </authorList>
    </citation>
    <scope>NUCLEOTIDE SEQUENCE [LARGE SCALE GENOMIC DNA]</scope>
    <source>
        <strain evidence="2 3">HHB13444</strain>
    </source>
</reference>
<proteinExistence type="predicted"/>
<evidence type="ECO:0000313" key="2">
    <source>
        <dbReference type="EMBL" id="TFK78366.1"/>
    </source>
</evidence>
<name>A0A5C3NLJ1_9APHY</name>
<feature type="region of interest" description="Disordered" evidence="1">
    <location>
        <begin position="58"/>
        <end position="93"/>
    </location>
</feature>
<sequence length="155" mass="17427">MTVSPILCPGLRPRLSSVRLLCNRWWSFATEVSTSPMFYVALASTPLALAPRSDNISCPPQLRRSPPLPSPRTPQHVLYVPQPTARSSAPRPYTAYRPGLRCRSHVRSTRRLEFALLRGGDLRRFMIVSCPARLLPHKVSRSSRSRRCTSLAHAI</sequence>
<organism evidence="2 3">
    <name type="scientific">Polyporus arcularius HHB13444</name>
    <dbReference type="NCBI Taxonomy" id="1314778"/>
    <lineage>
        <taxon>Eukaryota</taxon>
        <taxon>Fungi</taxon>
        <taxon>Dikarya</taxon>
        <taxon>Basidiomycota</taxon>
        <taxon>Agaricomycotina</taxon>
        <taxon>Agaricomycetes</taxon>
        <taxon>Polyporales</taxon>
        <taxon>Polyporaceae</taxon>
        <taxon>Polyporus</taxon>
    </lineage>
</organism>